<dbReference type="Gene3D" id="1.20.1060.20">
    <property type="match status" value="1"/>
</dbReference>
<dbReference type="Gene3D" id="6.10.280.220">
    <property type="match status" value="1"/>
</dbReference>
<reference evidence="14 15" key="1">
    <citation type="submission" date="2017-04" db="EMBL/GenBank/DDBJ databases">
        <authorList>
            <person name="Afonso C.L."/>
            <person name="Miller P.J."/>
            <person name="Scott M.A."/>
            <person name="Spackman E."/>
            <person name="Goraichik I."/>
            <person name="Dimitrov K.M."/>
            <person name="Suarez D.L."/>
            <person name="Swayne D.E."/>
        </authorList>
    </citation>
    <scope>NUCLEOTIDE SEQUENCE [LARGE SCALE GENOMIC DNA]</scope>
</reference>
<evidence type="ECO:0000256" key="4">
    <source>
        <dbReference type="ARBA" id="ARBA00022741"/>
    </source>
</evidence>
<evidence type="ECO:0000256" key="8">
    <source>
        <dbReference type="ARBA" id="ARBA00023067"/>
    </source>
</evidence>
<dbReference type="STRING" id="1789683.A0A1X7R3A5"/>
<dbReference type="GO" id="GO:0051301">
    <property type="term" value="P:cell division"/>
    <property type="evidence" value="ECO:0007669"/>
    <property type="project" value="UniProtKB-KW"/>
</dbReference>
<dbReference type="InterPro" id="IPR036277">
    <property type="entry name" value="SMC_hinge_sf"/>
</dbReference>
<sequence>MKVEELIIDGFKSYATRTVISDWDPQFNAITGLNGSGKSNILDAICFVLGISSMSTVRASNLQDLIYKRGQAGVTKASVTIVFDNSDKTNSPIGFKDSPKISVTRQIVLGGTSKYLINGHRAPQQTILQLFQSVQLNINNPNFLIMQGKITKVLNMKPTEILSLIEEAAGTKMYEDRREKAERTMAKKEEKLQENRSLLVEEIGPKLEKLKQEKRMFLEFQTTQSDLEKISRIVRAFDYYNTKQRYETAKDTMENGEKRMDAIATLLEKTKGEIESLNEDLEDIKNRKKSDIEKDGKLSQLEKKEGDLLDQISRLNTTLSICNTDVVDADKKVKSLMSSTDKISKDLTNKSDKYKLIEKEYNELNEKLEKLKSYHKTKSELLSTLSTGISSSGGTDNGYTEQLVAAKHKLNEYQVDIKKKKMRIEIMNRELTTNAPRLAEAKREYTELESHIAQLETGCGDLTNNLAKFGFNPSLQQELKVKETNLQNEIYKVSSSMENLRRRMNNLDFQYTKPSENFNTDSVKGVAAQLFTIKNDNLDCATALQVCAGGRLYNVVVEDEKTASELLQRGRLRKRVTIIPLNKIATRVVNDKVLKTAKSIAPGSVDLALNLIGYEEEVSKAMKFIFGGSLICKDAETAKKVTFNPNVRTRSITLDGDVYDPEGTLSGGSRNVSNSLLLDIQKYNETNSKLATLENQLLNIKEQIQEQIKISQKTKALQNELNIAQHKLDLAKKSFSSNSATQLVARNEELDVDIQSCNVDIERTEGKMNALNIEIQKIQRDANEFASNKGAKLDELKKEVNSLSDDITQLNTTLEEKYDTYQNMQLDTEQLESDIKTNTALIEQTKDSLETLRQKKTEIESSVGSRKGDLTVTQNELADEKSRLFEIDEEVKELEAFIKSKRELISKNDLEAQKIKNDINDYRNNSKHLQTKLDELTKEFAWLKDFDMVKSIVSQHEGINLSQYKERATRLEENYKVLRPKVNPNIMSMIENVEKKETALKTMINTIEKDKLKIKETISKLNEFKRETLVKTWEIVNTDFGNIFADLLPNSFAKLVPQEDKDVTEGLEVKVKLGSIWKESLVELSGGQRSLIALSLIMALLQFRPAPMYILDEVDAALDLSHTQNIGHLIKTRFKGSQFIVVSLKEGMFTNANRVFRTRFQDGTSVVSLM</sequence>
<dbReference type="FunFam" id="3.40.50.300:FF:000278">
    <property type="entry name" value="Structural maintenance of chromosomes 2"/>
    <property type="match status" value="1"/>
</dbReference>
<dbReference type="SUPFAM" id="SSF52540">
    <property type="entry name" value="P-loop containing nucleoside triphosphate hydrolases"/>
    <property type="match status" value="1"/>
</dbReference>
<evidence type="ECO:0000259" key="13">
    <source>
        <dbReference type="SMART" id="SM00968"/>
    </source>
</evidence>
<dbReference type="PANTHER" id="PTHR43977">
    <property type="entry name" value="STRUCTURAL MAINTENANCE OF CHROMOSOMES PROTEIN 3"/>
    <property type="match status" value="1"/>
</dbReference>
<dbReference type="GO" id="GO:0005634">
    <property type="term" value="C:nucleus"/>
    <property type="evidence" value="ECO:0007669"/>
    <property type="project" value="UniProtKB-SubCell"/>
</dbReference>
<dbReference type="InterPro" id="IPR010935">
    <property type="entry name" value="SMC_hinge"/>
</dbReference>
<dbReference type="InterPro" id="IPR027120">
    <property type="entry name" value="Smc2_ABC"/>
</dbReference>
<dbReference type="GO" id="GO:0007076">
    <property type="term" value="P:mitotic chromosome condensation"/>
    <property type="evidence" value="ECO:0007669"/>
    <property type="project" value="UniProtKB-ARBA"/>
</dbReference>
<organism evidence="14 15">
    <name type="scientific">Maudiozyma saulgeensis</name>
    <dbReference type="NCBI Taxonomy" id="1789683"/>
    <lineage>
        <taxon>Eukaryota</taxon>
        <taxon>Fungi</taxon>
        <taxon>Dikarya</taxon>
        <taxon>Ascomycota</taxon>
        <taxon>Saccharomycotina</taxon>
        <taxon>Saccharomycetes</taxon>
        <taxon>Saccharomycetales</taxon>
        <taxon>Saccharomycetaceae</taxon>
        <taxon>Maudiozyma</taxon>
    </lineage>
</organism>
<evidence type="ECO:0000256" key="6">
    <source>
        <dbReference type="ARBA" id="ARBA00022840"/>
    </source>
</evidence>
<evidence type="ECO:0000256" key="5">
    <source>
        <dbReference type="ARBA" id="ARBA00022776"/>
    </source>
</evidence>
<dbReference type="GO" id="GO:0016887">
    <property type="term" value="F:ATP hydrolysis activity"/>
    <property type="evidence" value="ECO:0007669"/>
    <property type="project" value="InterPro"/>
</dbReference>
<dbReference type="FunFam" id="3.40.50.300:FF:000385">
    <property type="entry name" value="Structural maintenance of chromosomes 2"/>
    <property type="match status" value="1"/>
</dbReference>
<evidence type="ECO:0000256" key="9">
    <source>
        <dbReference type="ARBA" id="ARBA00023242"/>
    </source>
</evidence>
<dbReference type="GO" id="GO:0005694">
    <property type="term" value="C:chromosome"/>
    <property type="evidence" value="ECO:0007669"/>
    <property type="project" value="InterPro"/>
</dbReference>
<dbReference type="Pfam" id="PF06470">
    <property type="entry name" value="SMC_hinge"/>
    <property type="match status" value="1"/>
</dbReference>
<keyword evidence="15" id="KW-1185">Reference proteome</keyword>
<keyword evidence="7 12" id="KW-0175">Coiled coil</keyword>
<keyword evidence="3" id="KW-0132">Cell division</keyword>
<keyword evidence="10" id="KW-0131">Cell cycle</keyword>
<dbReference type="Gene3D" id="3.30.70.1620">
    <property type="match status" value="1"/>
</dbReference>
<dbReference type="InterPro" id="IPR027417">
    <property type="entry name" value="P-loop_NTPase"/>
</dbReference>
<dbReference type="InterPro" id="IPR003395">
    <property type="entry name" value="RecF/RecN/SMC_N"/>
</dbReference>
<dbReference type="Proteomes" id="UP000196158">
    <property type="component" value="Unassembled WGS sequence"/>
</dbReference>
<protein>
    <recommendedName>
        <fullName evidence="11">Structural maintenance of chromosomes protein</fullName>
    </recommendedName>
</protein>
<feature type="coiled-coil region" evidence="12">
    <location>
        <begin position="347"/>
        <end position="374"/>
    </location>
</feature>
<dbReference type="CDD" id="cd03273">
    <property type="entry name" value="ABC_SMC2_euk"/>
    <property type="match status" value="1"/>
</dbReference>
<dbReference type="AlphaFoldDB" id="A0A1X7R3A5"/>
<feature type="coiled-coil region" evidence="12">
    <location>
        <begin position="912"/>
        <end position="939"/>
    </location>
</feature>
<dbReference type="SUPFAM" id="SSF75553">
    <property type="entry name" value="Smc hinge domain"/>
    <property type="match status" value="1"/>
</dbReference>
<keyword evidence="8" id="KW-0226">DNA condensation</keyword>
<feature type="coiled-coil region" evidence="12">
    <location>
        <begin position="260"/>
        <end position="318"/>
    </location>
</feature>
<evidence type="ECO:0000256" key="2">
    <source>
        <dbReference type="ARBA" id="ARBA00005231"/>
    </source>
</evidence>
<gene>
    <name evidence="14" type="ORF">KASA_0O05962G</name>
</gene>
<proteinExistence type="inferred from homology"/>
<keyword evidence="4" id="KW-0547">Nucleotide-binding</keyword>
<keyword evidence="6" id="KW-0067">ATP-binding</keyword>
<evidence type="ECO:0000313" key="15">
    <source>
        <dbReference type="Proteomes" id="UP000196158"/>
    </source>
</evidence>
<accession>A0A1X7R3A5</accession>
<dbReference type="OrthoDB" id="10255539at2759"/>
<dbReference type="PIRSF" id="PIRSF005719">
    <property type="entry name" value="SMC"/>
    <property type="match status" value="1"/>
</dbReference>
<evidence type="ECO:0000256" key="3">
    <source>
        <dbReference type="ARBA" id="ARBA00022618"/>
    </source>
</evidence>
<evidence type="ECO:0000256" key="7">
    <source>
        <dbReference type="ARBA" id="ARBA00023054"/>
    </source>
</evidence>
<evidence type="ECO:0000256" key="12">
    <source>
        <dbReference type="SAM" id="Coils"/>
    </source>
</evidence>
<dbReference type="GO" id="GO:0005524">
    <property type="term" value="F:ATP binding"/>
    <property type="evidence" value="ECO:0007669"/>
    <property type="project" value="UniProtKB-KW"/>
</dbReference>
<name>A0A1X7R3A5_9SACH</name>
<dbReference type="EMBL" id="FXLY01000004">
    <property type="protein sequence ID" value="SMN19969.1"/>
    <property type="molecule type" value="Genomic_DNA"/>
</dbReference>
<evidence type="ECO:0000256" key="11">
    <source>
        <dbReference type="PIRNR" id="PIRNR005719"/>
    </source>
</evidence>
<dbReference type="Gene3D" id="3.40.50.300">
    <property type="entry name" value="P-loop containing nucleotide triphosphate hydrolases"/>
    <property type="match status" value="2"/>
</dbReference>
<feature type="coiled-coil region" evidence="12">
    <location>
        <begin position="683"/>
        <end position="734"/>
    </location>
</feature>
<evidence type="ECO:0000256" key="1">
    <source>
        <dbReference type="ARBA" id="ARBA00004123"/>
    </source>
</evidence>
<comment type="subcellular location">
    <subcellularLocation>
        <location evidence="1 11">Nucleus</location>
    </subcellularLocation>
</comment>
<feature type="coiled-coil region" evidence="12">
    <location>
        <begin position="761"/>
        <end position="813"/>
    </location>
</feature>
<evidence type="ECO:0000256" key="10">
    <source>
        <dbReference type="ARBA" id="ARBA00023306"/>
    </source>
</evidence>
<keyword evidence="9 11" id="KW-0539">Nucleus</keyword>
<dbReference type="InterPro" id="IPR024704">
    <property type="entry name" value="SMC"/>
</dbReference>
<evidence type="ECO:0000313" key="14">
    <source>
        <dbReference type="EMBL" id="SMN19969.1"/>
    </source>
</evidence>
<feature type="coiled-coil region" evidence="12">
    <location>
        <begin position="171"/>
        <end position="198"/>
    </location>
</feature>
<dbReference type="Pfam" id="PF02463">
    <property type="entry name" value="SMC_N"/>
    <property type="match status" value="2"/>
</dbReference>
<feature type="coiled-coil region" evidence="12">
    <location>
        <begin position="410"/>
        <end position="458"/>
    </location>
</feature>
<comment type="similarity">
    <text evidence="2">Belongs to the SMC family. SMC2 subfamily.</text>
</comment>
<keyword evidence="5" id="KW-0498">Mitosis</keyword>
<feature type="coiled-coil region" evidence="12">
    <location>
        <begin position="990"/>
        <end position="1027"/>
    </location>
</feature>
<feature type="domain" description="SMC hinge" evidence="13">
    <location>
        <begin position="521"/>
        <end position="642"/>
    </location>
</feature>
<dbReference type="SMART" id="SM00968">
    <property type="entry name" value="SMC_hinge"/>
    <property type="match status" value="1"/>
</dbReference>